<dbReference type="EMBL" id="BLKU01000001">
    <property type="protein sequence ID" value="GFG62815.1"/>
    <property type="molecule type" value="Genomic_DNA"/>
</dbReference>
<dbReference type="Proteomes" id="UP000663583">
    <property type="component" value="Chromosome"/>
</dbReference>
<dbReference type="EMBL" id="CP065047">
    <property type="protein sequence ID" value="QPI38408.1"/>
    <property type="molecule type" value="Genomic_DNA"/>
</dbReference>
<name>A0AAX1JDH2_9MYCO</name>
<evidence type="ECO:0000313" key="2">
    <source>
        <dbReference type="EMBL" id="QPI38408.1"/>
    </source>
</evidence>
<dbReference type="RefSeq" id="WP_085072559.1">
    <property type="nucleotide sequence ID" value="NZ_BLKU01000001.1"/>
</dbReference>
<reference evidence="1" key="2">
    <citation type="submission" date="2020-02" db="EMBL/GenBank/DDBJ databases">
        <authorList>
            <person name="Matsumoto Y."/>
            <person name="Kinjo T."/>
            <person name="Motooka D."/>
            <person name="Nabeya D."/>
            <person name="Jung N."/>
            <person name="Uechi K."/>
            <person name="Horii T."/>
            <person name="Iida T."/>
            <person name="Fujita J."/>
            <person name="Nakamura S."/>
        </authorList>
    </citation>
    <scope>NUCLEOTIDE SEQUENCE</scope>
    <source>
        <strain evidence="1">JCM 13573</strain>
    </source>
</reference>
<reference evidence="1 3" key="1">
    <citation type="journal article" date="2019" name="Emerg. Microbes Infect.">
        <title>Comprehensive subspecies identification of 175 nontuberculous mycobacteria species based on 7547 genomic profiles.</title>
        <authorList>
            <person name="Matsumoto Y."/>
            <person name="Kinjo T."/>
            <person name="Motooka D."/>
            <person name="Nabeya D."/>
            <person name="Jung N."/>
            <person name="Uechi K."/>
            <person name="Horii T."/>
            <person name="Iida T."/>
            <person name="Fujita J."/>
            <person name="Nakamura S."/>
        </authorList>
    </citation>
    <scope>NUCLEOTIDE SEQUENCE [LARGE SCALE GENOMIC DNA]</scope>
    <source>
        <strain evidence="1 3">JCM 13573</strain>
    </source>
</reference>
<evidence type="ECO:0000313" key="3">
    <source>
        <dbReference type="Proteomes" id="UP000465306"/>
    </source>
</evidence>
<dbReference type="Proteomes" id="UP000465306">
    <property type="component" value="Unassembled WGS sequence"/>
</dbReference>
<evidence type="ECO:0000313" key="1">
    <source>
        <dbReference type="EMBL" id="GFG62815.1"/>
    </source>
</evidence>
<protein>
    <submittedName>
        <fullName evidence="2">Uncharacterized protein</fullName>
    </submittedName>
</protein>
<keyword evidence="3" id="KW-1185">Reference proteome</keyword>
<gene>
    <name evidence="2" type="ORF">I2456_02280</name>
    <name evidence="1" type="ORF">MKUB_03050</name>
</gene>
<dbReference type="AlphaFoldDB" id="A0AAX1JDH2"/>
<sequence length="174" mass="18595">MVTSVSSPTSAARPPHTESECLRYRLDVVAHSAVDVVQSAGGWLYDRAMAGWEVTVLLPRGCDEKPLRILGVHPAELESRLGQPSHSLAVSVEAFTAHDCVREQVREALADRLTEVALWGQGWPLGLDRGMTEAQHILSAAAVAFKAQALNAAGIDTATVAPTETLLTDSNWSG</sequence>
<proteinExistence type="predicted"/>
<reference evidence="2" key="3">
    <citation type="submission" date="2020-11" db="EMBL/GenBank/DDBJ databases">
        <title>Intraspecies plasmid and genomic variation of Mycobacterium kubicae revealed by the complete genome sequences of two clinical isolates.</title>
        <authorList>
            <person name="Hendrix J.R."/>
            <person name="Epperson L.E."/>
            <person name="Honda J.R."/>
            <person name="Strong M."/>
        </authorList>
    </citation>
    <scope>NUCLEOTIDE SEQUENCE</scope>
    <source>
        <strain evidence="2">JCM 13573</strain>
    </source>
</reference>
<evidence type="ECO:0000313" key="4">
    <source>
        <dbReference type="Proteomes" id="UP000663583"/>
    </source>
</evidence>
<organism evidence="2 4">
    <name type="scientific">Mycobacterium kubicae</name>
    <dbReference type="NCBI Taxonomy" id="120959"/>
    <lineage>
        <taxon>Bacteria</taxon>
        <taxon>Bacillati</taxon>
        <taxon>Actinomycetota</taxon>
        <taxon>Actinomycetes</taxon>
        <taxon>Mycobacteriales</taxon>
        <taxon>Mycobacteriaceae</taxon>
        <taxon>Mycobacterium</taxon>
        <taxon>Mycobacterium simiae complex</taxon>
    </lineage>
</organism>
<dbReference type="KEGG" id="mku:I2456_02280"/>
<accession>A0AAX1JDH2</accession>